<evidence type="ECO:0000256" key="8">
    <source>
        <dbReference type="ARBA" id="ARBA00022958"/>
    </source>
</evidence>
<keyword evidence="9 10" id="KW-0342">GTP-binding</keyword>
<sequence>MNILYTDDTICAIATAQGGAIGTIRVSGKEAISITDKIFTPAGGAPLSERKPYTLTFGHITSENGEIVDEVLVSLFRGPHSYTGEDSTEISCHGSSYILQQVMQLLVKNGCRAAGPGEFTQRAFLNGKMDLSQAEAVADLIASTSAATHRMAMSQMRGGFSRELSALREKLLHLTSLMELELDFSDHEELEFADRSELSEIASQVETVINGLVHSFSVGNAIKNGIPVAIIGETNAGKSTLLNALLNEERAIVSDIHGTTRDVIEDTMNIDGVMFRFIDTAGIRETSDEIESIGIERSFQKLDQASIVLWVIDSTEAKAQIEALKDKVIPRCEGKKLILVMNKCDVTPESAIFVSDTEIFSPENVCMETISISAKNRKGIAELRELLVKAAALPEVTQNDVVVSNIRHYEALTHALEAIHRVQDGLEMNLSGDLVSQDLRECLFHLAEIVGGEITNDEVLGNIFRNFCIGK</sequence>
<dbReference type="SUPFAM" id="SSF52540">
    <property type="entry name" value="P-loop containing nucleoside triphosphate hydrolases"/>
    <property type="match status" value="1"/>
</dbReference>
<evidence type="ECO:0000259" key="12">
    <source>
        <dbReference type="PROSITE" id="PS51709"/>
    </source>
</evidence>
<dbReference type="PANTHER" id="PTHR42714">
    <property type="entry name" value="TRNA MODIFICATION GTPASE GTPBP3"/>
    <property type="match status" value="1"/>
</dbReference>
<evidence type="ECO:0000313" key="13">
    <source>
        <dbReference type="EMBL" id="MBU3836958.1"/>
    </source>
</evidence>
<dbReference type="PRINTS" id="PR00449">
    <property type="entry name" value="RASTRNSFRMNG"/>
</dbReference>
<dbReference type="EMBL" id="JAHLFW010000009">
    <property type="protein sequence ID" value="MBU3836958.1"/>
    <property type="molecule type" value="Genomic_DNA"/>
</dbReference>
<feature type="binding site" evidence="10">
    <location>
        <position position="254"/>
    </location>
    <ligand>
        <name>K(+)</name>
        <dbReference type="ChEBI" id="CHEBI:29103"/>
    </ligand>
</feature>
<feature type="binding site" evidence="10">
    <location>
        <position position="239"/>
    </location>
    <ligand>
        <name>Mg(2+)</name>
        <dbReference type="ChEBI" id="CHEBI:18420"/>
    </ligand>
</feature>
<feature type="binding site" evidence="10">
    <location>
        <position position="260"/>
    </location>
    <ligand>
        <name>Mg(2+)</name>
        <dbReference type="ChEBI" id="CHEBI:18420"/>
    </ligand>
</feature>
<dbReference type="InterPro" id="IPR025867">
    <property type="entry name" value="MnmE_helical"/>
</dbReference>
<dbReference type="PROSITE" id="PS51709">
    <property type="entry name" value="G_TRME"/>
    <property type="match status" value="1"/>
</dbReference>
<evidence type="ECO:0000256" key="10">
    <source>
        <dbReference type="HAMAP-Rule" id="MF_00379"/>
    </source>
</evidence>
<feature type="binding site" evidence="10">
    <location>
        <position position="259"/>
    </location>
    <ligand>
        <name>K(+)</name>
        <dbReference type="ChEBI" id="CHEBI:29103"/>
    </ligand>
</feature>
<feature type="binding site" evidence="10">
    <location>
        <position position="89"/>
    </location>
    <ligand>
        <name>(6S)-5-formyl-5,6,7,8-tetrahydrofolate</name>
        <dbReference type="ChEBI" id="CHEBI:57457"/>
    </ligand>
</feature>
<dbReference type="GO" id="GO:0042802">
    <property type="term" value="F:identical protein binding"/>
    <property type="evidence" value="ECO:0007669"/>
    <property type="project" value="UniProtKB-ARBA"/>
</dbReference>
<dbReference type="HAMAP" id="MF_00379">
    <property type="entry name" value="GTPase_MnmE"/>
    <property type="match status" value="1"/>
</dbReference>
<evidence type="ECO:0000256" key="7">
    <source>
        <dbReference type="ARBA" id="ARBA00022842"/>
    </source>
</evidence>
<evidence type="ECO:0000256" key="4">
    <source>
        <dbReference type="ARBA" id="ARBA00022723"/>
    </source>
</evidence>
<dbReference type="NCBIfam" id="TIGR00231">
    <property type="entry name" value="small_GTP"/>
    <property type="match status" value="1"/>
</dbReference>
<dbReference type="InterPro" id="IPR006073">
    <property type="entry name" value="GTP-bd"/>
</dbReference>
<dbReference type="Pfam" id="PF01926">
    <property type="entry name" value="MMR_HSR1"/>
    <property type="match status" value="1"/>
</dbReference>
<comment type="caution">
    <text evidence="10">Lacks conserved residue(s) required for the propagation of feature annotation.</text>
</comment>
<evidence type="ECO:0000256" key="6">
    <source>
        <dbReference type="ARBA" id="ARBA00022801"/>
    </source>
</evidence>
<dbReference type="Proteomes" id="UP000783796">
    <property type="component" value="Unassembled WGS sequence"/>
</dbReference>
<keyword evidence="6 10" id="KW-0378">Hydrolase</keyword>
<feature type="binding site" evidence="10">
    <location>
        <begin position="235"/>
        <end position="240"/>
    </location>
    <ligand>
        <name>GTP</name>
        <dbReference type="ChEBI" id="CHEBI:37565"/>
    </ligand>
</feature>
<accession>A0A948T9N9</accession>
<comment type="caution">
    <text evidence="13">The sequence shown here is derived from an EMBL/GenBank/DDBJ whole genome shotgun (WGS) entry which is preliminary data.</text>
</comment>
<keyword evidence="8 10" id="KW-0630">Potassium</keyword>
<dbReference type="PANTHER" id="PTHR42714:SF2">
    <property type="entry name" value="TRNA MODIFICATION GTPASE GTPBP3, MITOCHONDRIAL"/>
    <property type="match status" value="1"/>
</dbReference>
<reference evidence="13" key="1">
    <citation type="journal article" date="2021" name="PeerJ">
        <title>Extensive microbial diversity within the chicken gut microbiome revealed by metagenomics and culture.</title>
        <authorList>
            <person name="Gilroy R."/>
            <person name="Ravi A."/>
            <person name="Getino M."/>
            <person name="Pursley I."/>
            <person name="Horton D.L."/>
            <person name="Alikhan N.F."/>
            <person name="Baker D."/>
            <person name="Gharbi K."/>
            <person name="Hall N."/>
            <person name="Watson M."/>
            <person name="Adriaenssens E.M."/>
            <person name="Foster-Nyarko E."/>
            <person name="Jarju S."/>
            <person name="Secka A."/>
            <person name="Antonio M."/>
            <person name="Oren A."/>
            <person name="Chaudhuri R.R."/>
            <person name="La Ragione R."/>
            <person name="Hildebrand F."/>
            <person name="Pallen M.J."/>
        </authorList>
    </citation>
    <scope>NUCLEOTIDE SEQUENCE</scope>
    <source>
        <strain evidence="13">G4-2901</strain>
    </source>
</reference>
<dbReference type="GO" id="GO:0046872">
    <property type="term" value="F:metal ion binding"/>
    <property type="evidence" value="ECO:0007669"/>
    <property type="project" value="UniProtKB-KW"/>
</dbReference>
<dbReference type="GO" id="GO:0030488">
    <property type="term" value="P:tRNA methylation"/>
    <property type="evidence" value="ECO:0007669"/>
    <property type="project" value="TreeGrafter"/>
</dbReference>
<evidence type="ECO:0000256" key="5">
    <source>
        <dbReference type="ARBA" id="ARBA00022741"/>
    </source>
</evidence>
<feature type="binding site" evidence="10">
    <location>
        <begin position="279"/>
        <end position="282"/>
    </location>
    <ligand>
        <name>GTP</name>
        <dbReference type="ChEBI" id="CHEBI:37565"/>
    </ligand>
</feature>
<feature type="domain" description="TrmE-type G" evidence="12">
    <location>
        <begin position="225"/>
        <end position="392"/>
    </location>
</feature>
<evidence type="ECO:0000256" key="1">
    <source>
        <dbReference type="ARBA" id="ARBA00011043"/>
    </source>
</evidence>
<feature type="binding site" evidence="10">
    <location>
        <position position="25"/>
    </location>
    <ligand>
        <name>(6S)-5-formyl-5,6,7,8-tetrahydrofolate</name>
        <dbReference type="ChEBI" id="CHEBI:57457"/>
    </ligand>
</feature>
<dbReference type="GO" id="GO:0002098">
    <property type="term" value="P:tRNA wobble uridine modification"/>
    <property type="evidence" value="ECO:0007669"/>
    <property type="project" value="TreeGrafter"/>
</dbReference>
<keyword evidence="5 10" id="KW-0547">Nucleotide-binding</keyword>
<gene>
    <name evidence="10 13" type="primary">mnmE</name>
    <name evidence="10" type="synonym">trmE</name>
    <name evidence="13" type="ORF">H9777_01255</name>
</gene>
<evidence type="ECO:0000256" key="11">
    <source>
        <dbReference type="RuleBase" id="RU003313"/>
    </source>
</evidence>
<dbReference type="Gene3D" id="3.40.50.300">
    <property type="entry name" value="P-loop containing nucleotide triphosphate hydrolases"/>
    <property type="match status" value="1"/>
</dbReference>
<dbReference type="FunFam" id="3.40.50.300:FF:001376">
    <property type="entry name" value="tRNA modification GTPase MnmE"/>
    <property type="match status" value="1"/>
</dbReference>
<dbReference type="InterPro" id="IPR027417">
    <property type="entry name" value="P-loop_NTPase"/>
</dbReference>
<dbReference type="InterPro" id="IPR004520">
    <property type="entry name" value="GTPase_MnmE"/>
</dbReference>
<keyword evidence="2 10" id="KW-0963">Cytoplasm</keyword>
<name>A0A948T9N9_9BACT</name>
<organism evidence="13 14">
    <name type="scientific">Candidatus Phocaeicola faecigallinarum</name>
    <dbReference type="NCBI Taxonomy" id="2838732"/>
    <lineage>
        <taxon>Bacteria</taxon>
        <taxon>Pseudomonadati</taxon>
        <taxon>Bacteroidota</taxon>
        <taxon>Bacteroidia</taxon>
        <taxon>Bacteroidales</taxon>
        <taxon>Bacteroidaceae</taxon>
        <taxon>Phocaeicola</taxon>
    </lineage>
</organism>
<dbReference type="Pfam" id="PF12631">
    <property type="entry name" value="MnmE_helical"/>
    <property type="match status" value="1"/>
</dbReference>
<reference evidence="13" key="2">
    <citation type="submission" date="2021-04" db="EMBL/GenBank/DDBJ databases">
        <authorList>
            <person name="Gilroy R."/>
        </authorList>
    </citation>
    <scope>NUCLEOTIDE SEQUENCE</scope>
    <source>
        <strain evidence="13">G4-2901</strain>
    </source>
</reference>
<evidence type="ECO:0000256" key="3">
    <source>
        <dbReference type="ARBA" id="ARBA00022694"/>
    </source>
</evidence>
<comment type="cofactor">
    <cofactor evidence="10">
        <name>K(+)</name>
        <dbReference type="ChEBI" id="CHEBI:29103"/>
    </cofactor>
    <text evidence="10">Binds 1 potassium ion per subunit.</text>
</comment>
<feature type="binding site" evidence="10">
    <location>
        <position position="128"/>
    </location>
    <ligand>
        <name>(6S)-5-formyl-5,6,7,8-tetrahydrofolate</name>
        <dbReference type="ChEBI" id="CHEBI:57457"/>
    </ligand>
</feature>
<dbReference type="FunFam" id="3.30.1360.120:FF:000003">
    <property type="entry name" value="tRNA modification GTPase MnmE"/>
    <property type="match status" value="1"/>
</dbReference>
<protein>
    <recommendedName>
        <fullName evidence="10">tRNA modification GTPase MnmE</fullName>
        <ecNumber evidence="10">3.6.-.-</ecNumber>
    </recommendedName>
</protein>
<evidence type="ECO:0000313" key="14">
    <source>
        <dbReference type="Proteomes" id="UP000783796"/>
    </source>
</evidence>
<feature type="binding site" evidence="10">
    <location>
        <begin position="254"/>
        <end position="260"/>
    </location>
    <ligand>
        <name>GTP</name>
        <dbReference type="ChEBI" id="CHEBI:37565"/>
    </ligand>
</feature>
<dbReference type="NCBIfam" id="TIGR00450">
    <property type="entry name" value="mnmE_trmE_thdF"/>
    <property type="match status" value="1"/>
</dbReference>
<feature type="binding site" evidence="10">
    <location>
        <position position="256"/>
    </location>
    <ligand>
        <name>K(+)</name>
        <dbReference type="ChEBI" id="CHEBI:29103"/>
    </ligand>
</feature>
<dbReference type="InterPro" id="IPR018948">
    <property type="entry name" value="GTP-bd_TrmE_N"/>
</dbReference>
<dbReference type="CDD" id="cd04164">
    <property type="entry name" value="trmE"/>
    <property type="match status" value="1"/>
</dbReference>
<dbReference type="GO" id="GO:0005829">
    <property type="term" value="C:cytosol"/>
    <property type="evidence" value="ECO:0007669"/>
    <property type="project" value="TreeGrafter"/>
</dbReference>
<dbReference type="InterPro" id="IPR031168">
    <property type="entry name" value="G_TrmE"/>
</dbReference>
<dbReference type="InterPro" id="IPR005225">
    <property type="entry name" value="Small_GTP-bd"/>
</dbReference>
<dbReference type="Gene3D" id="1.20.120.430">
    <property type="entry name" value="tRNA modification GTPase MnmE domain 2"/>
    <property type="match status" value="1"/>
</dbReference>
<dbReference type="GO" id="GO:0003924">
    <property type="term" value="F:GTPase activity"/>
    <property type="evidence" value="ECO:0007669"/>
    <property type="project" value="UniProtKB-UniRule"/>
</dbReference>
<keyword evidence="4 10" id="KW-0479">Metal-binding</keyword>
<dbReference type="Gene3D" id="3.30.1360.120">
    <property type="entry name" value="Probable tRNA modification gtpase trme, domain 1"/>
    <property type="match status" value="1"/>
</dbReference>
<comment type="subunit">
    <text evidence="10">Homodimer. Heterotetramer of two MnmE and two MnmG subunits.</text>
</comment>
<dbReference type="InterPro" id="IPR027368">
    <property type="entry name" value="MnmE_dom2"/>
</dbReference>
<keyword evidence="3 10" id="KW-0819">tRNA processing</keyword>
<comment type="subcellular location">
    <subcellularLocation>
        <location evidence="10">Cytoplasm</location>
    </subcellularLocation>
</comment>
<comment type="function">
    <text evidence="10">Exhibits a very high intrinsic GTPase hydrolysis rate. Involved in the addition of a carboxymethylaminomethyl (cmnm) group at the wobble position (U34) of certain tRNAs, forming tRNA-cmnm(5)s(2)U34.</text>
</comment>
<proteinExistence type="inferred from homology"/>
<dbReference type="AlphaFoldDB" id="A0A948T9N9"/>
<feature type="binding site" evidence="10">
    <location>
        <position position="235"/>
    </location>
    <ligand>
        <name>K(+)</name>
        <dbReference type="ChEBI" id="CHEBI:29103"/>
    </ligand>
</feature>
<keyword evidence="7 10" id="KW-0460">Magnesium</keyword>
<evidence type="ECO:0000256" key="2">
    <source>
        <dbReference type="ARBA" id="ARBA00022490"/>
    </source>
</evidence>
<dbReference type="CDD" id="cd14858">
    <property type="entry name" value="TrmE_N"/>
    <property type="match status" value="1"/>
</dbReference>
<dbReference type="EC" id="3.6.-.-" evidence="10"/>
<dbReference type="InterPro" id="IPR027266">
    <property type="entry name" value="TrmE/GcvT-like"/>
</dbReference>
<feature type="binding site" evidence="10">
    <location>
        <position position="471"/>
    </location>
    <ligand>
        <name>(6S)-5-formyl-5,6,7,8-tetrahydrofolate</name>
        <dbReference type="ChEBI" id="CHEBI:57457"/>
    </ligand>
</feature>
<dbReference type="Pfam" id="PF10396">
    <property type="entry name" value="TrmE_N"/>
    <property type="match status" value="1"/>
</dbReference>
<comment type="similarity">
    <text evidence="1 10 11">Belongs to the TRAFAC class TrmE-Era-EngA-EngB-Septin-like GTPase superfamily. TrmE GTPase family.</text>
</comment>
<dbReference type="GO" id="GO:0005525">
    <property type="term" value="F:GTP binding"/>
    <property type="evidence" value="ECO:0007669"/>
    <property type="project" value="UniProtKB-UniRule"/>
</dbReference>
<evidence type="ECO:0000256" key="9">
    <source>
        <dbReference type="ARBA" id="ARBA00023134"/>
    </source>
</evidence>
<dbReference type="NCBIfam" id="NF003661">
    <property type="entry name" value="PRK05291.1-3"/>
    <property type="match status" value="1"/>
</dbReference>